<dbReference type="RefSeq" id="WP_094250367.1">
    <property type="nucleotide sequence ID" value="NZ_JBHLXL010000001.1"/>
</dbReference>
<reference evidence="1 2" key="1">
    <citation type="submission" date="2017-07" db="EMBL/GenBank/DDBJ databases">
        <title>Fictibacillus sp. nov. GDSW-R2A3 Genome sequencing and assembly.</title>
        <authorList>
            <person name="Mayilraj S."/>
        </authorList>
    </citation>
    <scope>NUCLEOTIDE SEQUENCE [LARGE SCALE GENOMIC DNA]</scope>
    <source>
        <strain evidence="1 2">GDSW-R2A3</strain>
    </source>
</reference>
<gene>
    <name evidence="1" type="ORF">CGZ90_00430</name>
</gene>
<dbReference type="AlphaFoldDB" id="A0A235FC89"/>
<comment type="caution">
    <text evidence="1">The sequence shown here is derived from an EMBL/GenBank/DDBJ whole genome shotgun (WGS) entry which is preliminary data.</text>
</comment>
<dbReference type="OrthoDB" id="165483at2"/>
<dbReference type="Pfam" id="PF03745">
    <property type="entry name" value="DUF309"/>
    <property type="match status" value="1"/>
</dbReference>
<dbReference type="EMBL" id="NOII01000001">
    <property type="protein sequence ID" value="OYD58405.1"/>
    <property type="molecule type" value="Genomic_DNA"/>
</dbReference>
<accession>A0A235FC89</accession>
<protein>
    <recommendedName>
        <fullName evidence="3">DUF309 domain-containing protein</fullName>
    </recommendedName>
</protein>
<dbReference type="Proteomes" id="UP000215059">
    <property type="component" value="Unassembled WGS sequence"/>
</dbReference>
<organism evidence="1 2">
    <name type="scientific">Fictibacillus aquaticus</name>
    <dbReference type="NCBI Taxonomy" id="2021314"/>
    <lineage>
        <taxon>Bacteria</taxon>
        <taxon>Bacillati</taxon>
        <taxon>Bacillota</taxon>
        <taxon>Bacilli</taxon>
        <taxon>Bacillales</taxon>
        <taxon>Fictibacillaceae</taxon>
        <taxon>Fictibacillus</taxon>
    </lineage>
</organism>
<dbReference type="InterPro" id="IPR023203">
    <property type="entry name" value="TTHA0068_sf"/>
</dbReference>
<evidence type="ECO:0000313" key="2">
    <source>
        <dbReference type="Proteomes" id="UP000215059"/>
    </source>
</evidence>
<dbReference type="InterPro" id="IPR005500">
    <property type="entry name" value="DUF309"/>
</dbReference>
<dbReference type="PANTHER" id="PTHR34796:SF1">
    <property type="entry name" value="EXPRESSED PROTEIN"/>
    <property type="match status" value="1"/>
</dbReference>
<keyword evidence="2" id="KW-1185">Reference proteome</keyword>
<dbReference type="Gene3D" id="1.10.3450.10">
    <property type="entry name" value="TTHA0068-like"/>
    <property type="match status" value="1"/>
</dbReference>
<dbReference type="SUPFAM" id="SSF140663">
    <property type="entry name" value="TTHA0068-like"/>
    <property type="match status" value="1"/>
</dbReference>
<sequence length="175" mass="20687">MMLPTSWLNYLVHFHGSRDYFECHEILEEYWKEHDMKDDVWVGFIQLAVSLYHERRGNQKGAMKMMESSLCILTNHRKESEQLGVMYSRLISMMKHRLEQMKMQKPYEDLSIPLYPEALATGKTEAEKMGFIWGAASPFNDDALIHRHKLRDRSDVVAERERQLLARKHKKSTGD</sequence>
<dbReference type="PANTHER" id="PTHR34796">
    <property type="entry name" value="EXPRESSED PROTEIN"/>
    <property type="match status" value="1"/>
</dbReference>
<proteinExistence type="predicted"/>
<evidence type="ECO:0000313" key="1">
    <source>
        <dbReference type="EMBL" id="OYD58405.1"/>
    </source>
</evidence>
<name>A0A235FC89_9BACL</name>
<evidence type="ECO:0008006" key="3">
    <source>
        <dbReference type="Google" id="ProtNLM"/>
    </source>
</evidence>